<dbReference type="InterPro" id="IPR045076">
    <property type="entry name" value="MutS"/>
</dbReference>
<dbReference type="SUPFAM" id="SSF53150">
    <property type="entry name" value="DNA repair protein MutS, domain II"/>
    <property type="match status" value="1"/>
</dbReference>
<feature type="compositionally biased region" description="Basic and acidic residues" evidence="7">
    <location>
        <begin position="81"/>
        <end position="98"/>
    </location>
</feature>
<dbReference type="InterPro" id="IPR027417">
    <property type="entry name" value="P-loop_NTPase"/>
</dbReference>
<evidence type="ECO:0000313" key="10">
    <source>
        <dbReference type="Proteomes" id="UP001162131"/>
    </source>
</evidence>
<dbReference type="GO" id="GO:0032301">
    <property type="term" value="C:MutSalpha complex"/>
    <property type="evidence" value="ECO:0007669"/>
    <property type="project" value="TreeGrafter"/>
</dbReference>
<protein>
    <recommendedName>
        <fullName evidence="8">DNA mismatch repair proteins mutS family domain-containing protein</fullName>
    </recommendedName>
</protein>
<evidence type="ECO:0000256" key="4">
    <source>
        <dbReference type="ARBA" id="ARBA00022840"/>
    </source>
</evidence>
<feature type="region of interest" description="Disordered" evidence="7">
    <location>
        <begin position="1"/>
        <end position="110"/>
    </location>
</feature>
<dbReference type="GO" id="GO:0005524">
    <property type="term" value="F:ATP binding"/>
    <property type="evidence" value="ECO:0007669"/>
    <property type="project" value="UniProtKB-KW"/>
</dbReference>
<name>A0AAU9J8B4_9CILI</name>
<proteinExistence type="inferred from homology"/>
<dbReference type="PROSITE" id="PS00486">
    <property type="entry name" value="DNA_MISMATCH_REPAIR_2"/>
    <property type="match status" value="1"/>
</dbReference>
<sequence length="973" mass="111380">MQRPISSFFTPTNRSKPQEKSQTSEQDLSLKRKHPSYSSENSENIEGSLAKLEFKSNSKPKPTPMSPPSPSSNDDEYEMPEFCRPEKIQDKSRRRPEDPEYDPSSLFIPPNQKFTPAMEQYWEIKSQHYDKIVLFKLGKFYELFYQDAIIAQQILELKWMGNDRKKAHVGFPEKVLEKNAKILVERGHKVVVVEQTETTLKNRKPKTGKAVGREVTDILTKATYTAKFNCENYEPTYLLSLIEVDNRFGVCFVDCSTSVFVVGDVDFQTFKTILAQSRPSEVIYHPQFILPSTIRLLKSSHMPPQLSKLRSNERWNHYNLNNFFPAGLPEVFRDLPENTALKALVGCCSYLNEVFLSEKILPNANYFKYEDSVLLRASLVLDSQALQHLQIIEANNGVKISKEGSLYEFMDKCSTSWGKRKLKSWLISPLLDVNAINERLDAVEELSKAPQFIEKFDKAVKKYPDMERLLSKISTYSIKTNSKAVYFEDVSAQKIKEFNGLLTHLSDIHDLMIQLDMLDLESSRIQKLTKFHPEGLFPEIKSLCKEYENAFFWLTPDQPEPAPGKDETFERLKLEVELVKDQLSEILSQEKARFNNHSEVTFVDSKFRYELEIPLHLVKDEKPDEYEETSARQGYQRYYTKTIKRLVDQLEILEEQMRWALGPYLASVLKHFYDEKDRWARAISIVAEIDCLCSFAKLASKSLVQLSRPEFVIGDQSYLEIKGLVHPILATKNPLFVPNDVLFTSENPCYVLTGPNMGGKSTVLRQAGIAVIMAQIGSFVPCEYMKFYPVDYIFTRLGAADSLIEGKSTYFMEIEEASKVLYHGTPSSLVIMDELGRGTSTSDGASIALGFLKYVTSMIKPRTLFTTHYHMIISDIAELPGVVLVFMDSFINEVTQNVTFLYKLKQGICPKSYGLNVARSAGIFGQKMVVAQLKANEIEKNFKQIKIIGEIKKLKRQGLSPDDILEKLKQLNL</sequence>
<keyword evidence="4" id="KW-0067">ATP-binding</keyword>
<evidence type="ECO:0000256" key="5">
    <source>
        <dbReference type="ARBA" id="ARBA00023125"/>
    </source>
</evidence>
<comment type="caution">
    <text evidence="9">The sequence shown here is derived from an EMBL/GenBank/DDBJ whole genome shotgun (WGS) entry which is preliminary data.</text>
</comment>
<dbReference type="SUPFAM" id="SSF55271">
    <property type="entry name" value="DNA repair protein MutS, domain I"/>
    <property type="match status" value="1"/>
</dbReference>
<dbReference type="InterPro" id="IPR007861">
    <property type="entry name" value="DNA_mismatch_repair_MutS_clamp"/>
</dbReference>
<feature type="compositionally biased region" description="Polar residues" evidence="7">
    <location>
        <begin position="1"/>
        <end position="27"/>
    </location>
</feature>
<feature type="compositionally biased region" description="Polar residues" evidence="7">
    <location>
        <begin position="36"/>
        <end position="45"/>
    </location>
</feature>
<evidence type="ECO:0000256" key="1">
    <source>
        <dbReference type="ARBA" id="ARBA00006271"/>
    </source>
</evidence>
<dbReference type="SMART" id="SM00533">
    <property type="entry name" value="MUTSd"/>
    <property type="match status" value="1"/>
</dbReference>
<evidence type="ECO:0000256" key="3">
    <source>
        <dbReference type="ARBA" id="ARBA00022763"/>
    </source>
</evidence>
<dbReference type="Pfam" id="PF05188">
    <property type="entry name" value="MutS_II"/>
    <property type="match status" value="1"/>
</dbReference>
<gene>
    <name evidence="9" type="ORF">BSTOLATCC_MIC34135</name>
</gene>
<keyword evidence="10" id="KW-1185">Reference proteome</keyword>
<dbReference type="Pfam" id="PF05192">
    <property type="entry name" value="MutS_III"/>
    <property type="match status" value="1"/>
</dbReference>
<dbReference type="InterPro" id="IPR016151">
    <property type="entry name" value="DNA_mismatch_repair_MutS_N"/>
</dbReference>
<dbReference type="PANTHER" id="PTHR11361:SF148">
    <property type="entry name" value="DNA MISMATCH REPAIR PROTEIN MSH6"/>
    <property type="match status" value="1"/>
</dbReference>
<dbReference type="Gene3D" id="3.40.50.300">
    <property type="entry name" value="P-loop containing nucleotide triphosphate hydrolases"/>
    <property type="match status" value="1"/>
</dbReference>
<organism evidence="9 10">
    <name type="scientific">Blepharisma stoltei</name>
    <dbReference type="NCBI Taxonomy" id="1481888"/>
    <lineage>
        <taxon>Eukaryota</taxon>
        <taxon>Sar</taxon>
        <taxon>Alveolata</taxon>
        <taxon>Ciliophora</taxon>
        <taxon>Postciliodesmatophora</taxon>
        <taxon>Heterotrichea</taxon>
        <taxon>Heterotrichida</taxon>
        <taxon>Blepharismidae</taxon>
        <taxon>Blepharisma</taxon>
    </lineage>
</organism>
<dbReference type="SMART" id="SM00534">
    <property type="entry name" value="MUTSac"/>
    <property type="match status" value="1"/>
</dbReference>
<evidence type="ECO:0000313" key="9">
    <source>
        <dbReference type="EMBL" id="CAG9323485.1"/>
    </source>
</evidence>
<dbReference type="EMBL" id="CAJZBQ010000034">
    <property type="protein sequence ID" value="CAG9323485.1"/>
    <property type="molecule type" value="Genomic_DNA"/>
</dbReference>
<accession>A0AAU9J8B4</accession>
<dbReference type="NCBIfam" id="NF003810">
    <property type="entry name" value="PRK05399.1"/>
    <property type="match status" value="1"/>
</dbReference>
<keyword evidence="5 6" id="KW-0238">DNA-binding</keyword>
<feature type="compositionally biased region" description="Pro residues" evidence="7">
    <location>
        <begin position="61"/>
        <end position="70"/>
    </location>
</feature>
<dbReference type="Gene3D" id="1.10.1420.10">
    <property type="match status" value="2"/>
</dbReference>
<dbReference type="InterPro" id="IPR036187">
    <property type="entry name" value="DNA_mismatch_repair_MutS_sf"/>
</dbReference>
<comment type="similarity">
    <text evidence="1 6">Belongs to the DNA mismatch repair MutS family.</text>
</comment>
<keyword evidence="2 6" id="KW-0547">Nucleotide-binding</keyword>
<dbReference type="Pfam" id="PF00488">
    <property type="entry name" value="MutS_V"/>
    <property type="match status" value="1"/>
</dbReference>
<dbReference type="Proteomes" id="UP001162131">
    <property type="component" value="Unassembled WGS sequence"/>
</dbReference>
<dbReference type="InterPro" id="IPR007860">
    <property type="entry name" value="DNA_mmatch_repair_MutS_con_dom"/>
</dbReference>
<dbReference type="InterPro" id="IPR036678">
    <property type="entry name" value="MutS_con_dom_sf"/>
</dbReference>
<dbReference type="Pfam" id="PF01624">
    <property type="entry name" value="MutS_I"/>
    <property type="match status" value="1"/>
</dbReference>
<dbReference type="PIRSF" id="PIRSF037677">
    <property type="entry name" value="DNA_mis_repair_Msh6"/>
    <property type="match status" value="1"/>
</dbReference>
<evidence type="ECO:0000256" key="6">
    <source>
        <dbReference type="RuleBase" id="RU003756"/>
    </source>
</evidence>
<dbReference type="Pfam" id="PF05190">
    <property type="entry name" value="MutS_IV"/>
    <property type="match status" value="1"/>
</dbReference>
<dbReference type="PANTHER" id="PTHR11361">
    <property type="entry name" value="DNA MISMATCH REPAIR PROTEIN MUTS FAMILY MEMBER"/>
    <property type="match status" value="1"/>
</dbReference>
<dbReference type="GO" id="GO:0140664">
    <property type="term" value="F:ATP-dependent DNA damage sensor activity"/>
    <property type="evidence" value="ECO:0007669"/>
    <property type="project" value="InterPro"/>
</dbReference>
<dbReference type="GO" id="GO:0030983">
    <property type="term" value="F:mismatched DNA binding"/>
    <property type="evidence" value="ECO:0007669"/>
    <property type="project" value="InterPro"/>
</dbReference>
<evidence type="ECO:0000256" key="2">
    <source>
        <dbReference type="ARBA" id="ARBA00022741"/>
    </source>
</evidence>
<reference evidence="9" key="1">
    <citation type="submission" date="2021-09" db="EMBL/GenBank/DDBJ databases">
        <authorList>
            <consortium name="AG Swart"/>
            <person name="Singh M."/>
            <person name="Singh A."/>
            <person name="Seah K."/>
            <person name="Emmerich C."/>
        </authorList>
    </citation>
    <scope>NUCLEOTIDE SEQUENCE</scope>
    <source>
        <strain evidence="9">ATCC30299</strain>
    </source>
</reference>
<dbReference type="InterPro" id="IPR000432">
    <property type="entry name" value="DNA_mismatch_repair_MutS_C"/>
</dbReference>
<evidence type="ECO:0000259" key="8">
    <source>
        <dbReference type="PROSITE" id="PS00486"/>
    </source>
</evidence>
<dbReference type="Gene3D" id="3.30.420.110">
    <property type="entry name" value="MutS, connector domain"/>
    <property type="match status" value="1"/>
</dbReference>
<evidence type="ECO:0000256" key="7">
    <source>
        <dbReference type="SAM" id="MobiDB-lite"/>
    </source>
</evidence>
<dbReference type="SUPFAM" id="SSF48334">
    <property type="entry name" value="DNA repair protein MutS, domain III"/>
    <property type="match status" value="1"/>
</dbReference>
<dbReference type="InterPro" id="IPR017261">
    <property type="entry name" value="DNA_mismatch_repair_MutS/MSH"/>
</dbReference>
<keyword evidence="3 6" id="KW-0227">DNA damage</keyword>
<dbReference type="SUPFAM" id="SSF52540">
    <property type="entry name" value="P-loop containing nucleoside triphosphate hydrolases"/>
    <property type="match status" value="1"/>
</dbReference>
<dbReference type="InterPro" id="IPR007695">
    <property type="entry name" value="DNA_mismatch_repair_MutS-lik_N"/>
</dbReference>
<keyword evidence="6" id="KW-0234">DNA repair</keyword>
<dbReference type="AlphaFoldDB" id="A0AAU9J8B4"/>
<dbReference type="Gene3D" id="3.40.1170.10">
    <property type="entry name" value="DNA repair protein MutS, domain I"/>
    <property type="match status" value="1"/>
</dbReference>
<dbReference type="GO" id="GO:0006298">
    <property type="term" value="P:mismatch repair"/>
    <property type="evidence" value="ECO:0007669"/>
    <property type="project" value="InterPro"/>
</dbReference>
<feature type="domain" description="DNA mismatch repair proteins mutS family" evidence="8">
    <location>
        <begin position="828"/>
        <end position="844"/>
    </location>
</feature>
<dbReference type="InterPro" id="IPR007696">
    <property type="entry name" value="DNA_mismatch_repair_MutS_core"/>
</dbReference>
<comment type="function">
    <text evidence="6">Component of the post-replicative DNA mismatch repair system (MMR).</text>
</comment>